<keyword evidence="10" id="KW-0472">Membrane</keyword>
<dbReference type="InterPro" id="IPR050811">
    <property type="entry name" value="Phosphate_ABC_transporter"/>
</dbReference>
<keyword evidence="8 10" id="KW-0564">Palmitate</keyword>
<name>A0A0J6CNL2_9BACL</name>
<comment type="caution">
    <text evidence="12">The sequence shown here is derived from an EMBL/GenBank/DDBJ whole genome shotgun (WGS) entry which is preliminary data.</text>
</comment>
<keyword evidence="9 10" id="KW-0449">Lipoprotein</keyword>
<comment type="subcellular location">
    <subcellularLocation>
        <location evidence="2 10">Cell membrane</location>
        <topology evidence="2 10">Lipid-anchor</topology>
    </subcellularLocation>
</comment>
<comment type="subunit">
    <text evidence="4 10">The complex is composed of two ATP-binding proteins (PstB), two transmembrane proteins (PstC and PstA) and a solute-binding protein (PstS).</text>
</comment>
<comment type="function">
    <text evidence="10">Involved in the system for phosphate transport across the cytoplasmic membrane.</text>
</comment>
<feature type="domain" description="PBP" evidence="11">
    <location>
        <begin position="35"/>
        <end position="287"/>
    </location>
</feature>
<evidence type="ECO:0000256" key="5">
    <source>
        <dbReference type="ARBA" id="ARBA00022448"/>
    </source>
</evidence>
<dbReference type="CDD" id="cd13654">
    <property type="entry name" value="PBP2_phosphate_like_2"/>
    <property type="match status" value="1"/>
</dbReference>
<keyword evidence="13" id="KW-1185">Reference proteome</keyword>
<evidence type="ECO:0000256" key="3">
    <source>
        <dbReference type="ARBA" id="ARBA00008725"/>
    </source>
</evidence>
<dbReference type="EMBL" id="LELK01000001">
    <property type="protein sequence ID" value="KMM37816.1"/>
    <property type="molecule type" value="Genomic_DNA"/>
</dbReference>
<dbReference type="PANTHER" id="PTHR30570:SF1">
    <property type="entry name" value="PHOSPHATE-BINDING PROTEIN PSTS"/>
    <property type="match status" value="1"/>
</dbReference>
<dbReference type="GO" id="GO:0005886">
    <property type="term" value="C:plasma membrane"/>
    <property type="evidence" value="ECO:0007669"/>
    <property type="project" value="UniProtKB-SubCell"/>
</dbReference>
<keyword evidence="7 10" id="KW-0732">Signal</keyword>
<evidence type="ECO:0000256" key="2">
    <source>
        <dbReference type="ARBA" id="ARBA00004193"/>
    </source>
</evidence>
<comment type="similarity">
    <text evidence="3 10">Belongs to the PstS family.</text>
</comment>
<dbReference type="Pfam" id="PF12849">
    <property type="entry name" value="PBP_like_2"/>
    <property type="match status" value="1"/>
</dbReference>
<dbReference type="InterPro" id="IPR011862">
    <property type="entry name" value="Phos-bd"/>
</dbReference>
<evidence type="ECO:0000256" key="7">
    <source>
        <dbReference type="ARBA" id="ARBA00022729"/>
    </source>
</evidence>
<keyword evidence="6 10" id="KW-0592">Phosphate transport</keyword>
<dbReference type="Gene3D" id="3.40.190.10">
    <property type="entry name" value="Periplasmic binding protein-like II"/>
    <property type="match status" value="2"/>
</dbReference>
<dbReference type="NCBIfam" id="TIGR02136">
    <property type="entry name" value="ptsS_2"/>
    <property type="match status" value="1"/>
</dbReference>
<evidence type="ECO:0000256" key="8">
    <source>
        <dbReference type="ARBA" id="ARBA00023139"/>
    </source>
</evidence>
<evidence type="ECO:0000313" key="12">
    <source>
        <dbReference type="EMBL" id="KMM37816.1"/>
    </source>
</evidence>
<dbReference type="FunFam" id="3.40.190.10:FF:000055">
    <property type="entry name" value="Phosphate ABC transporter, phosphate-binding protein"/>
    <property type="match status" value="1"/>
</dbReference>
<dbReference type="OrthoDB" id="9790048at2"/>
<evidence type="ECO:0000256" key="6">
    <source>
        <dbReference type="ARBA" id="ARBA00022592"/>
    </source>
</evidence>
<dbReference type="GO" id="GO:0006817">
    <property type="term" value="P:phosphate ion transport"/>
    <property type="evidence" value="ECO:0007669"/>
    <property type="project" value="UniProtKB-UniRule"/>
</dbReference>
<dbReference type="RefSeq" id="WP_048308889.1">
    <property type="nucleotide sequence ID" value="NZ_CP119526.1"/>
</dbReference>
<evidence type="ECO:0000313" key="13">
    <source>
        <dbReference type="Proteomes" id="UP000035996"/>
    </source>
</evidence>
<gene>
    <name evidence="12" type="ORF">AB986_00260</name>
</gene>
<feature type="signal peptide" evidence="10">
    <location>
        <begin position="1"/>
        <end position="19"/>
    </location>
</feature>
<evidence type="ECO:0000256" key="9">
    <source>
        <dbReference type="ARBA" id="ARBA00023288"/>
    </source>
</evidence>
<dbReference type="STRING" id="157733.AB986_00260"/>
<dbReference type="AlphaFoldDB" id="A0A0J6CNL2"/>
<protein>
    <recommendedName>
        <fullName evidence="10">Phosphate-binding protein</fullName>
    </recommendedName>
</protein>
<evidence type="ECO:0000256" key="1">
    <source>
        <dbReference type="ARBA" id="ARBA00002841"/>
    </source>
</evidence>
<dbReference type="PATRIC" id="fig|157733.3.peg.2251"/>
<feature type="chain" id="PRO_5027165185" description="Phosphate-binding protein" evidence="10">
    <location>
        <begin position="20"/>
        <end position="319"/>
    </location>
</feature>
<reference evidence="12" key="1">
    <citation type="submission" date="2015-06" db="EMBL/GenBank/DDBJ databases">
        <authorList>
            <person name="Liu B."/>
            <person name="Wang J."/>
            <person name="Zhu Y."/>
            <person name="Liu G."/>
            <person name="Chen Q."/>
            <person name="Zheng C."/>
            <person name="Che J."/>
            <person name="Ge C."/>
            <person name="Shi H."/>
            <person name="Pan Z."/>
            <person name="Liu X."/>
        </authorList>
    </citation>
    <scope>NUCLEOTIDE SEQUENCE [LARGE SCALE GENOMIC DNA]</scope>
    <source>
        <strain evidence="12">DSM 16346</strain>
    </source>
</reference>
<dbReference type="Proteomes" id="UP000035996">
    <property type="component" value="Unassembled WGS sequence"/>
</dbReference>
<accession>A0A0J6CNL2</accession>
<evidence type="ECO:0000259" key="11">
    <source>
        <dbReference type="Pfam" id="PF12849"/>
    </source>
</evidence>
<proteinExistence type="inferred from homology"/>
<dbReference type="InterPro" id="IPR024370">
    <property type="entry name" value="PBP_domain"/>
</dbReference>
<keyword evidence="5 10" id="KW-0813">Transport</keyword>
<dbReference type="PANTHER" id="PTHR30570">
    <property type="entry name" value="PERIPLASMIC PHOSPHATE BINDING COMPONENT OF PHOSPHATE ABC TRANSPORTER"/>
    <property type="match status" value="1"/>
</dbReference>
<dbReference type="SUPFAM" id="SSF53850">
    <property type="entry name" value="Periplasmic binding protein-like II"/>
    <property type="match status" value="1"/>
</dbReference>
<dbReference type="PROSITE" id="PS51257">
    <property type="entry name" value="PROKAR_LIPOPROTEIN"/>
    <property type="match status" value="1"/>
</dbReference>
<evidence type="ECO:0000256" key="10">
    <source>
        <dbReference type="RuleBase" id="RU367119"/>
    </source>
</evidence>
<organism evidence="12 13">
    <name type="scientific">Guptibacillus hwajinpoensis</name>
    <dbReference type="NCBI Taxonomy" id="208199"/>
    <lineage>
        <taxon>Bacteria</taxon>
        <taxon>Bacillati</taxon>
        <taxon>Bacillota</taxon>
        <taxon>Bacilli</taxon>
        <taxon>Bacillales</taxon>
        <taxon>Guptibacillaceae</taxon>
        <taxon>Guptibacillus</taxon>
    </lineage>
</organism>
<sequence>MKFKGIMLMLVMSMVLVFAAACGNNSEGNGGNGEESSDKVSGDVLMDGSSTVFPIMEAVAEEYASAQPDVKVSVGVSGTGGGFEKFSAGETDMSNASRPIKEEEVKALEEAGIDFTEFEVAKDGLSIVVNKENDWVNQLTIEELQKIWLGEATMWSDINSEWPEEKIVLFSPGTDSGTYDYFNEVVLEEEQMNKEATLSEDDNVLVNGVTGSKNGMAFFGYAYYLENKENLNVVPIVNGEGEAIEPNAETIQDGTYEPLSRPMYTYIKHSSVKDKQAVNDFAKYTFENAGDMAEAVGYVALPEEKYTEALDKLNEIAGK</sequence>
<keyword evidence="10" id="KW-1003">Cell membrane</keyword>
<evidence type="ECO:0000256" key="4">
    <source>
        <dbReference type="ARBA" id="ARBA00011529"/>
    </source>
</evidence>
<comment type="function">
    <text evidence="1">Part of the ABC transporter complex PstSACB involved in phosphate import.</text>
</comment>
<dbReference type="GO" id="GO:0042301">
    <property type="term" value="F:phosphate ion binding"/>
    <property type="evidence" value="ECO:0007669"/>
    <property type="project" value="UniProtKB-UniRule"/>
</dbReference>